<proteinExistence type="predicted"/>
<organism evidence="1 2">
    <name type="scientific">Rubrivivax gelatinosus</name>
    <name type="common">Rhodocyclus gelatinosus</name>
    <name type="synonym">Rhodopseudomonas gelatinosa</name>
    <dbReference type="NCBI Taxonomy" id="28068"/>
    <lineage>
        <taxon>Bacteria</taxon>
        <taxon>Pseudomonadati</taxon>
        <taxon>Pseudomonadota</taxon>
        <taxon>Betaproteobacteria</taxon>
        <taxon>Burkholderiales</taxon>
        <taxon>Sphaerotilaceae</taxon>
        <taxon>Rubrivivax</taxon>
    </lineage>
</organism>
<sequence>MSRNTALRLLLAAICAVAVLLGFGQLVQLSVEQGDRRRAATRERQAAAWRCALPAASLERSDCRAALP</sequence>
<dbReference type="RefSeq" id="WP_200378853.1">
    <property type="nucleotide sequence ID" value="NZ_NRRU01000042.1"/>
</dbReference>
<dbReference type="Proteomes" id="UP001041814">
    <property type="component" value="Unassembled WGS sequence"/>
</dbReference>
<reference evidence="1" key="1">
    <citation type="submission" date="2017-08" db="EMBL/GenBank/DDBJ databases">
        <authorList>
            <person name="Imhoff J.F."/>
            <person name="Rahn T."/>
            <person name="Kuenzel S."/>
            <person name="Neulinger S.C."/>
        </authorList>
    </citation>
    <scope>NUCLEOTIDE SEQUENCE</scope>
    <source>
        <strain evidence="1">IM 151</strain>
    </source>
</reference>
<evidence type="ECO:0000313" key="1">
    <source>
        <dbReference type="EMBL" id="MBK1713616.1"/>
    </source>
</evidence>
<name>A0ABS1DUC5_RUBGE</name>
<dbReference type="EMBL" id="NRRU01000042">
    <property type="protein sequence ID" value="MBK1713616.1"/>
    <property type="molecule type" value="Genomic_DNA"/>
</dbReference>
<accession>A0ABS1DUC5</accession>
<reference evidence="1" key="2">
    <citation type="journal article" date="2020" name="Microorganisms">
        <title>Osmotic Adaptation and Compatible Solute Biosynthesis of Phototrophic Bacteria as Revealed from Genome Analyses.</title>
        <authorList>
            <person name="Imhoff J.F."/>
            <person name="Rahn T."/>
            <person name="Kunzel S."/>
            <person name="Keller A."/>
            <person name="Neulinger S.C."/>
        </authorList>
    </citation>
    <scope>NUCLEOTIDE SEQUENCE</scope>
    <source>
        <strain evidence="1">IM 151</strain>
    </source>
</reference>
<evidence type="ECO:0008006" key="3">
    <source>
        <dbReference type="Google" id="ProtNLM"/>
    </source>
</evidence>
<keyword evidence="2" id="KW-1185">Reference proteome</keyword>
<protein>
    <recommendedName>
        <fullName evidence="3">General secretion pathway protein GspL</fullName>
    </recommendedName>
</protein>
<gene>
    <name evidence="1" type="ORF">CKO43_12585</name>
</gene>
<comment type="caution">
    <text evidence="1">The sequence shown here is derived from an EMBL/GenBank/DDBJ whole genome shotgun (WGS) entry which is preliminary data.</text>
</comment>
<evidence type="ECO:0000313" key="2">
    <source>
        <dbReference type="Proteomes" id="UP001041814"/>
    </source>
</evidence>